<evidence type="ECO:0000256" key="1">
    <source>
        <dbReference type="SAM" id="MobiDB-lite"/>
    </source>
</evidence>
<feature type="region of interest" description="Disordered" evidence="1">
    <location>
        <begin position="1"/>
        <end position="25"/>
    </location>
</feature>
<evidence type="ECO:0000313" key="3">
    <source>
        <dbReference type="Proteomes" id="UP000023435"/>
    </source>
</evidence>
<keyword evidence="3" id="KW-1185">Reference proteome</keyword>
<accession>A0A108UAA3</accession>
<dbReference type="EMBL" id="JAJA02000001">
    <property type="protein sequence ID" value="KWS05434.1"/>
    <property type="molecule type" value="Genomic_DNA"/>
</dbReference>
<name>A0A108UAA3_9GAMM</name>
<dbReference type="AlphaFoldDB" id="A0A108UAA3"/>
<sequence length="46" mass="5224">MRRNGARPRGRQPNRNSGRRDTGLNHCSVIRFHPHFGVRPAARACS</sequence>
<organism evidence="2 3">
    <name type="scientific">Lysobacter capsici AZ78</name>
    <dbReference type="NCBI Taxonomy" id="1444315"/>
    <lineage>
        <taxon>Bacteria</taxon>
        <taxon>Pseudomonadati</taxon>
        <taxon>Pseudomonadota</taxon>
        <taxon>Gammaproteobacteria</taxon>
        <taxon>Lysobacterales</taxon>
        <taxon>Lysobacteraceae</taxon>
        <taxon>Lysobacter</taxon>
    </lineage>
</organism>
<comment type="caution">
    <text evidence="2">The sequence shown here is derived from an EMBL/GenBank/DDBJ whole genome shotgun (WGS) entry which is preliminary data.</text>
</comment>
<dbReference type="Proteomes" id="UP000023435">
    <property type="component" value="Unassembled WGS sequence"/>
</dbReference>
<feature type="compositionally biased region" description="Basic residues" evidence="1">
    <location>
        <begin position="1"/>
        <end position="12"/>
    </location>
</feature>
<reference evidence="2 3" key="1">
    <citation type="journal article" date="2014" name="Genome Announc.">
        <title>Draft Genome Sequence of Lysobacter capsici AZ78, a Bacterium Antagonistic to Plant-Pathogenic Oomycetes.</title>
        <authorList>
            <person name="Puopolo G."/>
            <person name="Sonego P."/>
            <person name="Engelen K."/>
            <person name="Pertot I."/>
        </authorList>
    </citation>
    <scope>NUCLEOTIDE SEQUENCE [LARGE SCALE GENOMIC DNA]</scope>
    <source>
        <strain evidence="2 3">AZ78</strain>
    </source>
</reference>
<protein>
    <submittedName>
        <fullName evidence="2">Uncharacterized protein</fullName>
    </submittedName>
</protein>
<gene>
    <name evidence="2" type="ORF">AZ78_2986</name>
</gene>
<evidence type="ECO:0000313" key="2">
    <source>
        <dbReference type="EMBL" id="KWS05434.1"/>
    </source>
</evidence>
<proteinExistence type="predicted"/>